<sequence length="10" mass="1092">MIPSFGPQSE</sequence>
<proteinExistence type="predicted"/>
<name>A0A0E9UN64_ANGAN</name>
<protein>
    <submittedName>
        <fullName evidence="1">Uncharacterized protein</fullName>
    </submittedName>
</protein>
<reference evidence="1" key="1">
    <citation type="submission" date="2014-11" db="EMBL/GenBank/DDBJ databases">
        <authorList>
            <person name="Amaro Gonzalez C."/>
        </authorList>
    </citation>
    <scope>NUCLEOTIDE SEQUENCE</scope>
</reference>
<reference evidence="1" key="2">
    <citation type="journal article" date="2015" name="Fish Shellfish Immunol.">
        <title>Early steps in the European eel (Anguilla anguilla)-Vibrio vulnificus interaction in the gills: Role of the RtxA13 toxin.</title>
        <authorList>
            <person name="Callol A."/>
            <person name="Pajuelo D."/>
            <person name="Ebbesson L."/>
            <person name="Teles M."/>
            <person name="MacKenzie S."/>
            <person name="Amaro C."/>
        </authorList>
    </citation>
    <scope>NUCLEOTIDE SEQUENCE</scope>
</reference>
<organism evidence="1">
    <name type="scientific">Anguilla anguilla</name>
    <name type="common">European freshwater eel</name>
    <name type="synonym">Muraena anguilla</name>
    <dbReference type="NCBI Taxonomy" id="7936"/>
    <lineage>
        <taxon>Eukaryota</taxon>
        <taxon>Metazoa</taxon>
        <taxon>Chordata</taxon>
        <taxon>Craniata</taxon>
        <taxon>Vertebrata</taxon>
        <taxon>Euteleostomi</taxon>
        <taxon>Actinopterygii</taxon>
        <taxon>Neopterygii</taxon>
        <taxon>Teleostei</taxon>
        <taxon>Anguilliformes</taxon>
        <taxon>Anguillidae</taxon>
        <taxon>Anguilla</taxon>
    </lineage>
</organism>
<accession>A0A0E9UN64</accession>
<dbReference type="EMBL" id="GBXM01041293">
    <property type="protein sequence ID" value="JAH67284.1"/>
    <property type="molecule type" value="Transcribed_RNA"/>
</dbReference>
<evidence type="ECO:0000313" key="1">
    <source>
        <dbReference type="EMBL" id="JAH67284.1"/>
    </source>
</evidence>